<dbReference type="GO" id="GO:0003677">
    <property type="term" value="F:DNA binding"/>
    <property type="evidence" value="ECO:0007669"/>
    <property type="project" value="UniProtKB-UniRule"/>
</dbReference>
<keyword evidence="3" id="KW-0804">Transcription</keyword>
<evidence type="ECO:0000313" key="7">
    <source>
        <dbReference type="Proteomes" id="UP000564806"/>
    </source>
</evidence>
<dbReference type="InterPro" id="IPR001647">
    <property type="entry name" value="HTH_TetR"/>
</dbReference>
<dbReference type="Gene3D" id="1.10.357.10">
    <property type="entry name" value="Tetracycline Repressor, domain 2"/>
    <property type="match status" value="1"/>
</dbReference>
<evidence type="ECO:0000256" key="1">
    <source>
        <dbReference type="ARBA" id="ARBA00023015"/>
    </source>
</evidence>
<dbReference type="SUPFAM" id="SSF48498">
    <property type="entry name" value="Tetracyclin repressor-like, C-terminal domain"/>
    <property type="match status" value="1"/>
</dbReference>
<protein>
    <submittedName>
        <fullName evidence="6">TetR/AcrR family transcriptional regulator</fullName>
    </submittedName>
</protein>
<evidence type="ECO:0000256" key="4">
    <source>
        <dbReference type="PROSITE-ProRule" id="PRU00335"/>
    </source>
</evidence>
<dbReference type="PROSITE" id="PS50977">
    <property type="entry name" value="HTH_TETR_2"/>
    <property type="match status" value="1"/>
</dbReference>
<proteinExistence type="predicted"/>
<reference evidence="6" key="1">
    <citation type="submission" date="2020-06" db="EMBL/GenBank/DDBJ databases">
        <title>Paenibacillus sp. nov., isolated from soil.</title>
        <authorList>
            <person name="Seo Y.L."/>
        </authorList>
    </citation>
    <scope>NUCLEOTIDE SEQUENCE [LARGE SCALE GENOMIC DNA]</scope>
    <source>
        <strain evidence="6">JW14</strain>
    </source>
</reference>
<dbReference type="InterPro" id="IPR036271">
    <property type="entry name" value="Tet_transcr_reg_TetR-rel_C_sf"/>
</dbReference>
<name>A0A850EMY8_9BACL</name>
<keyword evidence="1" id="KW-0805">Transcription regulation</keyword>
<evidence type="ECO:0000256" key="3">
    <source>
        <dbReference type="ARBA" id="ARBA00023163"/>
    </source>
</evidence>
<keyword evidence="2 4" id="KW-0238">DNA-binding</keyword>
<gene>
    <name evidence="6" type="ORF">HPT30_06095</name>
</gene>
<dbReference type="PRINTS" id="PR00455">
    <property type="entry name" value="HTHTETR"/>
</dbReference>
<dbReference type="InterPro" id="IPR009057">
    <property type="entry name" value="Homeodomain-like_sf"/>
</dbReference>
<dbReference type="PANTHER" id="PTHR47506:SF3">
    <property type="entry name" value="HTH-TYPE TRANSCRIPTIONAL REGULATOR LMRA"/>
    <property type="match status" value="1"/>
</dbReference>
<dbReference type="Proteomes" id="UP000564806">
    <property type="component" value="Unassembled WGS sequence"/>
</dbReference>
<dbReference type="PANTHER" id="PTHR47506">
    <property type="entry name" value="TRANSCRIPTIONAL REGULATORY PROTEIN"/>
    <property type="match status" value="1"/>
</dbReference>
<evidence type="ECO:0000259" key="5">
    <source>
        <dbReference type="PROSITE" id="PS50977"/>
    </source>
</evidence>
<sequence>MVTSRKPARERILEVACDLFYRKGIRSVGVDTIVEKSGVGKATLYRHFPTKDDLIVAYLVELDRHDWKQFDEVIAKHEGSPKEQLLAFIDVITDTMMSPDYRGCAFSNALAEFPEESHFVKKMTVEYNDSMHLRLNRLTQQAGAQDENLTDQLMIVITGALSLAHALGSAGPAAQLKALATHLIDLHVS</sequence>
<evidence type="ECO:0000313" key="6">
    <source>
        <dbReference type="EMBL" id="NUU59922.1"/>
    </source>
</evidence>
<dbReference type="AlphaFoldDB" id="A0A850EMY8"/>
<dbReference type="Pfam" id="PF00440">
    <property type="entry name" value="TetR_N"/>
    <property type="match status" value="1"/>
</dbReference>
<feature type="domain" description="HTH tetR-type" evidence="5">
    <location>
        <begin position="6"/>
        <end position="66"/>
    </location>
</feature>
<feature type="DNA-binding region" description="H-T-H motif" evidence="4">
    <location>
        <begin position="29"/>
        <end position="48"/>
    </location>
</feature>
<accession>A0A850EMY8</accession>
<organism evidence="6 7">
    <name type="scientific">Paenibacillus agri</name>
    <dbReference type="NCBI Taxonomy" id="2744309"/>
    <lineage>
        <taxon>Bacteria</taxon>
        <taxon>Bacillati</taxon>
        <taxon>Bacillota</taxon>
        <taxon>Bacilli</taxon>
        <taxon>Bacillales</taxon>
        <taxon>Paenibacillaceae</taxon>
        <taxon>Paenibacillus</taxon>
    </lineage>
</organism>
<comment type="caution">
    <text evidence="6">The sequence shown here is derived from an EMBL/GenBank/DDBJ whole genome shotgun (WGS) entry which is preliminary data.</text>
</comment>
<dbReference type="SUPFAM" id="SSF46689">
    <property type="entry name" value="Homeodomain-like"/>
    <property type="match status" value="1"/>
</dbReference>
<dbReference type="EMBL" id="JABWCS010000195">
    <property type="protein sequence ID" value="NUU59922.1"/>
    <property type="molecule type" value="Genomic_DNA"/>
</dbReference>
<keyword evidence="7" id="KW-1185">Reference proteome</keyword>
<evidence type="ECO:0000256" key="2">
    <source>
        <dbReference type="ARBA" id="ARBA00023125"/>
    </source>
</evidence>